<evidence type="ECO:0000256" key="1">
    <source>
        <dbReference type="SAM" id="MobiDB-lite"/>
    </source>
</evidence>
<dbReference type="Pfam" id="PF15350">
    <property type="entry name" value="ETAA1"/>
    <property type="match status" value="1"/>
</dbReference>
<dbReference type="GeneID" id="109961217"/>
<dbReference type="GO" id="GO:2000001">
    <property type="term" value="P:regulation of DNA damage checkpoint"/>
    <property type="evidence" value="ECO:0007669"/>
    <property type="project" value="TreeGrafter"/>
</dbReference>
<dbReference type="PANTHER" id="PTHR16434">
    <property type="entry name" value="EWING'S TUMOR-ASSOCIATED ANTIGEN 1 ETAA1"/>
    <property type="match status" value="1"/>
</dbReference>
<evidence type="ECO:0000313" key="3">
    <source>
        <dbReference type="Proteomes" id="UP000261600"/>
    </source>
</evidence>
<keyword evidence="3" id="KW-1185">Reference proteome</keyword>
<dbReference type="OrthoDB" id="9378993at2759"/>
<dbReference type="GO" id="GO:0043596">
    <property type="term" value="C:nuclear replication fork"/>
    <property type="evidence" value="ECO:0007669"/>
    <property type="project" value="TreeGrafter"/>
</dbReference>
<dbReference type="Ensembl" id="ENSMALT00000030733.1">
    <property type="protein sequence ID" value="ENSMALP00000030200.1"/>
    <property type="gene ID" value="ENSMALG00000020880.1"/>
</dbReference>
<dbReference type="GO" id="GO:0031297">
    <property type="term" value="P:replication fork processing"/>
    <property type="evidence" value="ECO:0007669"/>
    <property type="project" value="TreeGrafter"/>
</dbReference>
<dbReference type="RefSeq" id="XP_020457545.1">
    <property type="nucleotide sequence ID" value="XM_020601889.1"/>
</dbReference>
<evidence type="ECO:0008006" key="4">
    <source>
        <dbReference type="Google" id="ProtNLM"/>
    </source>
</evidence>
<proteinExistence type="predicted"/>
<evidence type="ECO:0000313" key="2">
    <source>
        <dbReference type="Ensembl" id="ENSMALP00000030200.1"/>
    </source>
</evidence>
<accession>A0A3Q3KAF7</accession>
<sequence length="651" mass="71689">MSEPRTHVAAAAGGSSEFTELWRNVSKLCQHLSQDKKTGQEMLETASPKCKDLLNPKHIGCTRYPGLNNGESPGDAEVSQDIFWDATSPTQDNTGSRANNTRVMEISDIVNRIAPKDAKPKGTDSPMLQWIGDGAVSNTPEIPKIRVKKKHSRQSSVEDLRKLARQFDENMQQHKETSEQLATTNSNLKKCVNIPNTKLTEIAFHSNVKDLKCPPSSDQVEAELHDLFDSSTQIVNRRLSSSSSASACSQELKYQPVTSTSAEPQQSQLKYADKSSSAAHPSEERGSDGFSVNNCVDFDDDWENDDLLNDSVLLAMTHSLDQQHDTNPKTSLQSKRNTTPFTSVCNSFPNTNSTHQPLNLHHKPSSSALQELCPKPKTTNRSTFKLEPNPHFLPKTAAKDVSKSSFTAIRPKSQMYDRKSSTIKTVSTPQPDKITNDQKGACVSADSGKDISDSIWDDGDDALLYQVCDSVERISNSQPQQVSPSDCQQKQDTAVDIQRKNTAPLPINTTWSMNASVSAKRQPPHAFVRSNSLPGASCDTVNYQGRNIPMRDGINNSRMSQSFPGSCGGLGAFSQCRDSSGTLQDGDINLDMKQNSQHKTFKRNVSDSAAVSCKVFVTSHITGKCSTAEIERKKQEALARRRQRMQDTPKP</sequence>
<dbReference type="GO" id="GO:0006974">
    <property type="term" value="P:DNA damage response"/>
    <property type="evidence" value="ECO:0007669"/>
    <property type="project" value="TreeGrafter"/>
</dbReference>
<protein>
    <recommendedName>
        <fullName evidence="4">Ewing's tumor-associated antigen 1</fullName>
    </recommendedName>
</protein>
<dbReference type="Ensembl" id="ENSMALT00000030724.1">
    <property type="protein sequence ID" value="ENSMALP00000030191.1"/>
    <property type="gene ID" value="ENSMALG00000020880.1"/>
</dbReference>
<dbReference type="KEGG" id="malb:109961217"/>
<feature type="compositionally biased region" description="Polar residues" evidence="1">
    <location>
        <begin position="256"/>
        <end position="279"/>
    </location>
</feature>
<dbReference type="AlphaFoldDB" id="A0A3Q3KAF7"/>
<dbReference type="InterPro" id="IPR029406">
    <property type="entry name" value="ETAA1"/>
</dbReference>
<organism evidence="2 3">
    <name type="scientific">Monopterus albus</name>
    <name type="common">Swamp eel</name>
    <dbReference type="NCBI Taxonomy" id="43700"/>
    <lineage>
        <taxon>Eukaryota</taxon>
        <taxon>Metazoa</taxon>
        <taxon>Chordata</taxon>
        <taxon>Craniata</taxon>
        <taxon>Vertebrata</taxon>
        <taxon>Euteleostomi</taxon>
        <taxon>Actinopterygii</taxon>
        <taxon>Neopterygii</taxon>
        <taxon>Teleostei</taxon>
        <taxon>Neoteleostei</taxon>
        <taxon>Acanthomorphata</taxon>
        <taxon>Anabantaria</taxon>
        <taxon>Synbranchiformes</taxon>
        <taxon>Synbranchidae</taxon>
        <taxon>Monopterus</taxon>
    </lineage>
</organism>
<name>A0A3Q3KAF7_MONAL</name>
<feature type="region of interest" description="Disordered" evidence="1">
    <location>
        <begin position="413"/>
        <end position="447"/>
    </location>
</feature>
<dbReference type="CTD" id="100005357"/>
<feature type="region of interest" description="Disordered" evidence="1">
    <location>
        <begin position="115"/>
        <end position="135"/>
    </location>
</feature>
<dbReference type="STRING" id="43700.ENSMALP00000030191"/>
<reference evidence="2" key="1">
    <citation type="submission" date="2025-05" db="UniProtKB">
        <authorList>
            <consortium name="Ensembl"/>
        </authorList>
    </citation>
    <scope>IDENTIFICATION</scope>
</reference>
<dbReference type="Proteomes" id="UP000261600">
    <property type="component" value="Unplaced"/>
</dbReference>
<feature type="region of interest" description="Disordered" evidence="1">
    <location>
        <begin position="256"/>
        <end position="291"/>
    </location>
</feature>
<dbReference type="GO" id="GO:0043539">
    <property type="term" value="F:protein serine/threonine kinase activator activity"/>
    <property type="evidence" value="ECO:0007669"/>
    <property type="project" value="TreeGrafter"/>
</dbReference>
<dbReference type="PANTHER" id="PTHR16434:SF3">
    <property type="entry name" value="EWING'S TUMOR-ASSOCIATED ANTIGEN 1"/>
    <property type="match status" value="1"/>
</dbReference>